<protein>
    <submittedName>
        <fullName evidence="1">Uncharacterized protein</fullName>
    </submittedName>
</protein>
<sequence length="74" mass="8516">MIMVIKNDLGKTDFLRSLEIGQPRIWYCKNLAHSEMKDFTATLTRVKISITQKKALLVLEGEIPQTVIIVERTK</sequence>
<accession>A0AAU8GGV5</accession>
<organism evidence="1">
    <name type="scientific">Salmonella phage vB_SEnST11_KE22</name>
    <dbReference type="NCBI Taxonomy" id="3161173"/>
    <lineage>
        <taxon>Viruses</taxon>
        <taxon>Duplodnaviria</taxon>
        <taxon>Heunggongvirae</taxon>
        <taxon>Uroviricota</taxon>
        <taxon>Caudoviricetes</taxon>
        <taxon>Vequintavirinae</taxon>
        <taxon>Seunavirus</taxon>
    </lineage>
</organism>
<reference evidence="1" key="1">
    <citation type="submission" date="2024-05" db="EMBL/GenBank/DDBJ databases">
        <authorList>
            <person name="Mugo M.M."/>
            <person name="Musyoki A.M."/>
            <person name="Makumi A.M."/>
            <person name="Mutai I."/>
            <person name="Drechsel O."/>
            <person name="Kering K.K."/>
            <person name="Muturi P."/>
            <person name="Mbae C.K."/>
            <person name="Kariuki S.M."/>
        </authorList>
    </citation>
    <scope>NUCLEOTIDE SEQUENCE</scope>
</reference>
<gene>
    <name evidence="1" type="ORF">NDDWPVAN_CDS0114</name>
</gene>
<dbReference type="EMBL" id="PP856721">
    <property type="protein sequence ID" value="XCH40240.1"/>
    <property type="molecule type" value="Genomic_DNA"/>
</dbReference>
<evidence type="ECO:0000313" key="1">
    <source>
        <dbReference type="EMBL" id="XCH40240.1"/>
    </source>
</evidence>
<proteinExistence type="predicted"/>
<name>A0AAU8GGV5_9CAUD</name>